<dbReference type="InterPro" id="IPR045028">
    <property type="entry name" value="DinG/Rad3-like"/>
</dbReference>
<evidence type="ECO:0000256" key="6">
    <source>
        <dbReference type="ARBA" id="ARBA00022723"/>
    </source>
</evidence>
<keyword evidence="7" id="KW-0547">Nucleotide-binding</keyword>
<dbReference type="InterPro" id="IPR006555">
    <property type="entry name" value="ATP-dep_Helicase_C"/>
</dbReference>
<dbReference type="PROSITE" id="PS51193">
    <property type="entry name" value="HELICASE_ATP_BIND_2"/>
    <property type="match status" value="1"/>
</dbReference>
<sequence length="874" mass="97607">MDSDDLALPTPVNFPAFPYDPPYSIQIDLMSHVYTSIEKRQVTIVESPTGTGKTLSLLCSSLSWLVDEKDRARKGQLSQQSLSSAAPSWVAAQALDIRKRELEAEDKEYEERLAKARKTEAHFRILARARVTKKQRVAVDLVQGHVDEDAYLPDDDCENNQDNFSPAVRALMAKSGVDKNNKRDTASQGDEPSCTKIYYASRTHSQLSQVLPELTKLKFKHLALGGAIPDESTMRNMSRVDRDPCQKKRPFGDVDGDKCEVDQRQWRTVSLGSRKQLCINEDARSRPGDIDEKCRELLEGKKNTRCQYLPPVGDDSRMLDLRDQILASPKDIEDLATSGKNIQTCPYYGSRRAIPQAELITLPYNLLLQKTARDTLGIDLTNQVVIIDEAHNLIPTLLSLSSVRLTSSILSTSLKQVSVYYQKFRNRLSAMHALHLKRLLNFLDAFQRVAVDWMAQKLSAKSNRQDTEVMTVPDFIHRLGRKVEGINLLEIESYLKRSKIARKISRYAVDVSEGEKPERRSSGVATPPLHTIEALMLGLAGASEDGRLIFSTVGDAVEIKYQLLNPSALFRDVVELARSVVLAGGTMSPISAVVSELFTYLPPNRLTTFSCGHIIPASNVQTLLLTEGPSGLDLEFKFAQQSNPQVVSELGQIVLNFCNVVPGGIVIFFPSYASLNFAREAWSQSGLLDKFNVKKKVFLEPQESSGVEMILREYATAAKTHMPLDKKTGAVLFAVVGAKLSEGLNFSDDLARAVVVIGLPFANKNSPELQERMRYANQAEVRSGIRRPVGVKDAATEMYENMCMSAVNQSIGRAIRHRGDWASLVLIDRRFTLPAIRGKLPQWLRDDVAVCETFGQAMKHLGNFYREKRQRTVC</sequence>
<evidence type="ECO:0000256" key="21">
    <source>
        <dbReference type="ARBA" id="ARBA00048954"/>
    </source>
</evidence>
<evidence type="ECO:0000256" key="19">
    <source>
        <dbReference type="ARBA" id="ARBA00045008"/>
    </source>
</evidence>
<keyword evidence="9 24" id="KW-0347">Helicase</keyword>
<comment type="similarity">
    <text evidence="3">Belongs to the DEAD box helicase family. DEAH subfamily. DDX11/CHL1 sub-subfamily.</text>
</comment>
<evidence type="ECO:0000256" key="1">
    <source>
        <dbReference type="ARBA" id="ARBA00001966"/>
    </source>
</evidence>
<keyword evidence="15" id="KW-0131">Cell cycle</keyword>
<dbReference type="PANTHER" id="PTHR11472:SF41">
    <property type="entry name" value="ATP-DEPENDENT DNA HELICASE DDX11-RELATED"/>
    <property type="match status" value="1"/>
</dbReference>
<dbReference type="GO" id="GO:0046872">
    <property type="term" value="F:metal ion binding"/>
    <property type="evidence" value="ECO:0007669"/>
    <property type="project" value="UniProtKB-KW"/>
</dbReference>
<dbReference type="InterPro" id="IPR027417">
    <property type="entry name" value="P-loop_NTPase"/>
</dbReference>
<evidence type="ECO:0000313" key="24">
    <source>
        <dbReference type="EMBL" id="KAG1797787.1"/>
    </source>
</evidence>
<feature type="domain" description="Helicase ATP-binding" evidence="23">
    <location>
        <begin position="12"/>
        <end position="438"/>
    </location>
</feature>
<reference evidence="24" key="1">
    <citation type="journal article" date="2020" name="New Phytol.">
        <title>Comparative genomics reveals dynamic genome evolution in host specialist ectomycorrhizal fungi.</title>
        <authorList>
            <person name="Lofgren L.A."/>
            <person name="Nguyen N.H."/>
            <person name="Vilgalys R."/>
            <person name="Ruytinx J."/>
            <person name="Liao H.L."/>
            <person name="Branco S."/>
            <person name="Kuo A."/>
            <person name="LaButti K."/>
            <person name="Lipzen A."/>
            <person name="Andreopoulos W."/>
            <person name="Pangilinan J."/>
            <person name="Riley R."/>
            <person name="Hundley H."/>
            <person name="Na H."/>
            <person name="Barry K."/>
            <person name="Grigoriev I.V."/>
            <person name="Stajich J.E."/>
            <person name="Kennedy P.G."/>
        </authorList>
    </citation>
    <scope>NUCLEOTIDE SEQUENCE</scope>
    <source>
        <strain evidence="24">S12</strain>
    </source>
</reference>
<dbReference type="GeneID" id="64591315"/>
<dbReference type="EC" id="5.6.2.3" evidence="17"/>
<comment type="cofactor">
    <cofactor evidence="1">
        <name>[4Fe-4S] cluster</name>
        <dbReference type="ChEBI" id="CHEBI:49883"/>
    </cofactor>
</comment>
<dbReference type="InterPro" id="IPR006554">
    <property type="entry name" value="Helicase-like_DEXD_c2"/>
</dbReference>
<keyword evidence="12" id="KW-0411">Iron-sulfur</keyword>
<dbReference type="SMART" id="SM00488">
    <property type="entry name" value="DEXDc2"/>
    <property type="match status" value="1"/>
</dbReference>
<keyword evidence="8" id="KW-0378">Hydrolase</keyword>
<dbReference type="OrthoDB" id="267079at2759"/>
<dbReference type="InterPro" id="IPR013020">
    <property type="entry name" value="Rad3/Chl1-like"/>
</dbReference>
<feature type="coiled-coil region" evidence="22">
    <location>
        <begin position="92"/>
        <end position="119"/>
    </location>
</feature>
<dbReference type="GO" id="GO:0005524">
    <property type="term" value="F:ATP binding"/>
    <property type="evidence" value="ECO:0007669"/>
    <property type="project" value="UniProtKB-KW"/>
</dbReference>
<dbReference type="Gene3D" id="3.40.50.300">
    <property type="entry name" value="P-loop containing nucleotide triphosphate hydrolases"/>
    <property type="match status" value="3"/>
</dbReference>
<dbReference type="Pfam" id="PF06733">
    <property type="entry name" value="DEAD_2"/>
    <property type="match status" value="1"/>
</dbReference>
<keyword evidence="14" id="KW-0539">Nucleus</keyword>
<evidence type="ECO:0000256" key="9">
    <source>
        <dbReference type="ARBA" id="ARBA00022806"/>
    </source>
</evidence>
<evidence type="ECO:0000256" key="18">
    <source>
        <dbReference type="ARBA" id="ARBA00044998"/>
    </source>
</evidence>
<keyword evidence="13" id="KW-0413">Isomerase</keyword>
<gene>
    <name evidence="24" type="ORF">HD556DRAFT_1232905</name>
</gene>
<evidence type="ECO:0000256" key="13">
    <source>
        <dbReference type="ARBA" id="ARBA00023235"/>
    </source>
</evidence>
<dbReference type="InterPro" id="IPR014013">
    <property type="entry name" value="Helic_SF1/SF2_ATP-bd_DinG/Rad3"/>
</dbReference>
<protein>
    <recommendedName>
        <fullName evidence="5">ATP-dependent DNA helicase CHL1</fullName>
        <ecNumber evidence="17">5.6.2.3</ecNumber>
    </recommendedName>
    <alternativeName>
        <fullName evidence="4">ATP-dependent DNA helicase chl1</fullName>
    </alternativeName>
    <alternativeName>
        <fullName evidence="16">Chromosome loss protein 1</fullName>
    </alternativeName>
    <alternativeName>
        <fullName evidence="18 19">DNA 5'-3' helicase CHL1</fullName>
    </alternativeName>
</protein>
<evidence type="ECO:0000256" key="16">
    <source>
        <dbReference type="ARBA" id="ARBA00029709"/>
    </source>
</evidence>
<dbReference type="GO" id="GO:0034085">
    <property type="term" value="P:establishment of sister chromatid cohesion"/>
    <property type="evidence" value="ECO:0007669"/>
    <property type="project" value="TreeGrafter"/>
</dbReference>
<keyword evidence="22" id="KW-0175">Coiled coil</keyword>
<dbReference type="GO" id="GO:0016818">
    <property type="term" value="F:hydrolase activity, acting on acid anhydrides, in phosphorus-containing anhydrides"/>
    <property type="evidence" value="ECO:0007669"/>
    <property type="project" value="InterPro"/>
</dbReference>
<dbReference type="GO" id="GO:0051536">
    <property type="term" value="F:iron-sulfur cluster binding"/>
    <property type="evidence" value="ECO:0007669"/>
    <property type="project" value="UniProtKB-KW"/>
</dbReference>
<comment type="catalytic activity">
    <reaction evidence="21">
        <text>ATP + H2O = ADP + phosphate + H(+)</text>
        <dbReference type="Rhea" id="RHEA:13065"/>
        <dbReference type="ChEBI" id="CHEBI:15377"/>
        <dbReference type="ChEBI" id="CHEBI:15378"/>
        <dbReference type="ChEBI" id="CHEBI:30616"/>
        <dbReference type="ChEBI" id="CHEBI:43474"/>
        <dbReference type="ChEBI" id="CHEBI:456216"/>
        <dbReference type="EC" id="5.6.2.3"/>
    </reaction>
</comment>
<dbReference type="SUPFAM" id="SSF52540">
    <property type="entry name" value="P-loop containing nucleoside triphosphate hydrolases"/>
    <property type="match status" value="1"/>
</dbReference>
<evidence type="ECO:0000256" key="7">
    <source>
        <dbReference type="ARBA" id="ARBA00022741"/>
    </source>
</evidence>
<evidence type="ECO:0000256" key="15">
    <source>
        <dbReference type="ARBA" id="ARBA00023306"/>
    </source>
</evidence>
<dbReference type="SMART" id="SM00491">
    <property type="entry name" value="HELICc2"/>
    <property type="match status" value="1"/>
</dbReference>
<evidence type="ECO:0000256" key="4">
    <source>
        <dbReference type="ARBA" id="ARBA00016387"/>
    </source>
</evidence>
<dbReference type="Pfam" id="PF13307">
    <property type="entry name" value="Helicase_C_2"/>
    <property type="match status" value="1"/>
</dbReference>
<evidence type="ECO:0000256" key="2">
    <source>
        <dbReference type="ARBA" id="ARBA00004123"/>
    </source>
</evidence>
<evidence type="ECO:0000256" key="17">
    <source>
        <dbReference type="ARBA" id="ARBA00044969"/>
    </source>
</evidence>
<dbReference type="GO" id="GO:0003677">
    <property type="term" value="F:DNA binding"/>
    <property type="evidence" value="ECO:0007669"/>
    <property type="project" value="InterPro"/>
</dbReference>
<evidence type="ECO:0000256" key="12">
    <source>
        <dbReference type="ARBA" id="ARBA00023014"/>
    </source>
</evidence>
<comment type="function">
    <text evidence="20">ATP-dependent DNA helicase important for chromosome transmission and normal cell cycle progression in G(2)/M. May have a role in changing DNA topology to allow the loading of proteins involved in maintaining sister chromatid cohesion in the vicinity of the centromeres. Has a specific role in chromosome segregation during meiosis II.</text>
</comment>
<evidence type="ECO:0000256" key="22">
    <source>
        <dbReference type="SAM" id="Coils"/>
    </source>
</evidence>
<accession>A0A9P7DLH4</accession>
<evidence type="ECO:0000256" key="10">
    <source>
        <dbReference type="ARBA" id="ARBA00022840"/>
    </source>
</evidence>
<dbReference type="NCBIfam" id="TIGR00604">
    <property type="entry name" value="rad3"/>
    <property type="match status" value="1"/>
</dbReference>
<dbReference type="Proteomes" id="UP000719766">
    <property type="component" value="Unassembled WGS sequence"/>
</dbReference>
<proteinExistence type="inferred from homology"/>
<keyword evidence="6" id="KW-0479">Metal-binding</keyword>
<dbReference type="PANTHER" id="PTHR11472">
    <property type="entry name" value="DNA REPAIR DEAD HELICASE RAD3/XP-D SUBFAMILY MEMBER"/>
    <property type="match status" value="1"/>
</dbReference>
<evidence type="ECO:0000256" key="20">
    <source>
        <dbReference type="ARBA" id="ARBA00045702"/>
    </source>
</evidence>
<keyword evidence="11" id="KW-0408">Iron</keyword>
<comment type="caution">
    <text evidence="24">The sequence shown here is derived from an EMBL/GenBank/DDBJ whole genome shotgun (WGS) entry which is preliminary data.</text>
</comment>
<dbReference type="GO" id="GO:0006139">
    <property type="term" value="P:nucleobase-containing compound metabolic process"/>
    <property type="evidence" value="ECO:0007669"/>
    <property type="project" value="InterPro"/>
</dbReference>
<evidence type="ECO:0000256" key="14">
    <source>
        <dbReference type="ARBA" id="ARBA00023242"/>
    </source>
</evidence>
<keyword evidence="25" id="KW-1185">Reference proteome</keyword>
<name>A0A9P7DLH4_9AGAM</name>
<dbReference type="RefSeq" id="XP_041162740.1">
    <property type="nucleotide sequence ID" value="XM_041297551.1"/>
</dbReference>
<comment type="subcellular location">
    <subcellularLocation>
        <location evidence="2">Nucleus</location>
    </subcellularLocation>
</comment>
<dbReference type="CDD" id="cd18788">
    <property type="entry name" value="SF2_C_XPD"/>
    <property type="match status" value="1"/>
</dbReference>
<evidence type="ECO:0000256" key="5">
    <source>
        <dbReference type="ARBA" id="ARBA00017386"/>
    </source>
</evidence>
<evidence type="ECO:0000256" key="3">
    <source>
        <dbReference type="ARBA" id="ARBA00008435"/>
    </source>
</evidence>
<dbReference type="EMBL" id="JABBWE010000015">
    <property type="protein sequence ID" value="KAG1797787.1"/>
    <property type="molecule type" value="Genomic_DNA"/>
</dbReference>
<organism evidence="24 25">
    <name type="scientific">Suillus plorans</name>
    <dbReference type="NCBI Taxonomy" id="116603"/>
    <lineage>
        <taxon>Eukaryota</taxon>
        <taxon>Fungi</taxon>
        <taxon>Dikarya</taxon>
        <taxon>Basidiomycota</taxon>
        <taxon>Agaricomycotina</taxon>
        <taxon>Agaricomycetes</taxon>
        <taxon>Agaricomycetidae</taxon>
        <taxon>Boletales</taxon>
        <taxon>Suillineae</taxon>
        <taxon>Suillaceae</taxon>
        <taxon>Suillus</taxon>
    </lineage>
</organism>
<evidence type="ECO:0000256" key="11">
    <source>
        <dbReference type="ARBA" id="ARBA00023004"/>
    </source>
</evidence>
<evidence type="ECO:0000259" key="23">
    <source>
        <dbReference type="PROSITE" id="PS51193"/>
    </source>
</evidence>
<evidence type="ECO:0000313" key="25">
    <source>
        <dbReference type="Proteomes" id="UP000719766"/>
    </source>
</evidence>
<keyword evidence="10" id="KW-0067">ATP-binding</keyword>
<dbReference type="AlphaFoldDB" id="A0A9P7DLH4"/>
<dbReference type="GO" id="GO:0005634">
    <property type="term" value="C:nucleus"/>
    <property type="evidence" value="ECO:0007669"/>
    <property type="project" value="UniProtKB-SubCell"/>
</dbReference>
<dbReference type="GO" id="GO:0043139">
    <property type="term" value="F:5'-3' DNA helicase activity"/>
    <property type="evidence" value="ECO:0007669"/>
    <property type="project" value="UniProtKB-EC"/>
</dbReference>
<evidence type="ECO:0000256" key="8">
    <source>
        <dbReference type="ARBA" id="ARBA00022801"/>
    </source>
</evidence>
<dbReference type="InterPro" id="IPR010614">
    <property type="entry name" value="RAD3-like_helicase_DEAD"/>
</dbReference>